<evidence type="ECO:0000256" key="1">
    <source>
        <dbReference type="SAM" id="MobiDB-lite"/>
    </source>
</evidence>
<name>A0A1L7WBL1_9HELO</name>
<dbReference type="OrthoDB" id="43654at2759"/>
<dbReference type="PRINTS" id="PR00837">
    <property type="entry name" value="V5TPXLIKE"/>
</dbReference>
<organism evidence="3 4">
    <name type="scientific">Phialocephala subalpina</name>
    <dbReference type="NCBI Taxonomy" id="576137"/>
    <lineage>
        <taxon>Eukaryota</taxon>
        <taxon>Fungi</taxon>
        <taxon>Dikarya</taxon>
        <taxon>Ascomycota</taxon>
        <taxon>Pezizomycotina</taxon>
        <taxon>Leotiomycetes</taxon>
        <taxon>Helotiales</taxon>
        <taxon>Mollisiaceae</taxon>
        <taxon>Phialocephala</taxon>
        <taxon>Phialocephala fortinii species complex</taxon>
    </lineage>
</organism>
<feature type="domain" description="SCP" evidence="2">
    <location>
        <begin position="51"/>
        <end position="185"/>
    </location>
</feature>
<feature type="compositionally biased region" description="Polar residues" evidence="1">
    <location>
        <begin position="200"/>
        <end position="210"/>
    </location>
</feature>
<dbReference type="Gene3D" id="3.40.33.10">
    <property type="entry name" value="CAP"/>
    <property type="match status" value="1"/>
</dbReference>
<dbReference type="Proteomes" id="UP000184330">
    <property type="component" value="Unassembled WGS sequence"/>
</dbReference>
<dbReference type="STRING" id="576137.A0A1L7WBL1"/>
<dbReference type="SMART" id="SM00198">
    <property type="entry name" value="SCP"/>
    <property type="match status" value="1"/>
</dbReference>
<accession>A0A1L7WBL1</accession>
<proteinExistence type="predicted"/>
<dbReference type="EMBL" id="FJOG01000001">
    <property type="protein sequence ID" value="CZR50165.1"/>
    <property type="molecule type" value="Genomic_DNA"/>
</dbReference>
<dbReference type="InterPro" id="IPR035940">
    <property type="entry name" value="CAP_sf"/>
</dbReference>
<keyword evidence="4" id="KW-1185">Reference proteome</keyword>
<dbReference type="InterPro" id="IPR014044">
    <property type="entry name" value="CAP_dom"/>
</dbReference>
<dbReference type="SUPFAM" id="SSF55797">
    <property type="entry name" value="PR-1-like"/>
    <property type="match status" value="1"/>
</dbReference>
<dbReference type="PANTHER" id="PTHR10334">
    <property type="entry name" value="CYSTEINE-RICH SECRETORY PROTEIN-RELATED"/>
    <property type="match status" value="1"/>
</dbReference>
<protein>
    <recommendedName>
        <fullName evidence="2">SCP domain-containing protein</fullName>
    </recommendedName>
</protein>
<gene>
    <name evidence="3" type="ORF">PAC_00037</name>
</gene>
<dbReference type="PRINTS" id="PR00838">
    <property type="entry name" value="V5ALLERGEN"/>
</dbReference>
<sequence length="307" mass="34145">MAVHTRCRHDPAIVRQIADPSPDGRQYSSTKLLEHLLELSASRCLSQKINKPPSTCTTKHVLNPPGATRQPLTWSNSLITEAQAYADKLASRNSGLKHDSQRTHGENQACSGGGLRIDFAKASQYWIDEKKDYRGEKIGGSGHQEWGHYTQIIWPGCTKMGMGIAVSRSGVTFVVARYDRIQMKGEYPYTGTWSNAARASANVQPQTQPQIPYPGSNRAQAQRTTSRQHSQGQPQQPPPRNPRLRPAGIQTMIQEVIQDFTQIDGERRRRDPGQGQRGNGSQVRVVGASEVIGTLKELWGRHKQRHG</sequence>
<evidence type="ECO:0000259" key="2">
    <source>
        <dbReference type="SMART" id="SM00198"/>
    </source>
</evidence>
<reference evidence="3 4" key="1">
    <citation type="submission" date="2016-03" db="EMBL/GenBank/DDBJ databases">
        <authorList>
            <person name="Ploux O."/>
        </authorList>
    </citation>
    <scope>NUCLEOTIDE SEQUENCE [LARGE SCALE GENOMIC DNA]</scope>
    <source>
        <strain evidence="3 4">UAMH 11012</strain>
    </source>
</reference>
<evidence type="ECO:0000313" key="3">
    <source>
        <dbReference type="EMBL" id="CZR50165.1"/>
    </source>
</evidence>
<dbReference type="InterPro" id="IPR002413">
    <property type="entry name" value="V5_allergen-like"/>
</dbReference>
<dbReference type="AlphaFoldDB" id="A0A1L7WBL1"/>
<feature type="region of interest" description="Disordered" evidence="1">
    <location>
        <begin position="200"/>
        <end position="245"/>
    </location>
</feature>
<dbReference type="InterPro" id="IPR001283">
    <property type="entry name" value="CRISP-related"/>
</dbReference>
<feature type="region of interest" description="Disordered" evidence="1">
    <location>
        <begin position="266"/>
        <end position="288"/>
    </location>
</feature>
<evidence type="ECO:0000313" key="4">
    <source>
        <dbReference type="Proteomes" id="UP000184330"/>
    </source>
</evidence>
<dbReference type="Pfam" id="PF00188">
    <property type="entry name" value="CAP"/>
    <property type="match status" value="1"/>
</dbReference>